<evidence type="ECO:0000259" key="12">
    <source>
        <dbReference type="PROSITE" id="PS51873"/>
    </source>
</evidence>
<evidence type="ECO:0000256" key="8">
    <source>
        <dbReference type="ARBA" id="ARBA00022833"/>
    </source>
</evidence>
<keyword evidence="8" id="KW-0862">Zinc</keyword>
<dbReference type="InterPro" id="IPR013083">
    <property type="entry name" value="Znf_RING/FYVE/PHD"/>
</dbReference>
<dbReference type="CDD" id="cd20336">
    <property type="entry name" value="Rcat_RBR"/>
    <property type="match status" value="1"/>
</dbReference>
<evidence type="ECO:0000259" key="11">
    <source>
        <dbReference type="PROSITE" id="PS50089"/>
    </source>
</evidence>
<comment type="catalytic activity">
    <reaction evidence="1">
        <text>[E2 ubiquitin-conjugating enzyme]-S-ubiquitinyl-L-cysteine + [acceptor protein]-L-lysine = [E2 ubiquitin-conjugating enzyme]-L-cysteine + [acceptor protein]-N(6)-ubiquitinyl-L-lysine.</text>
        <dbReference type="EC" id="2.3.2.31"/>
    </reaction>
</comment>
<feature type="domain" description="RING-type" evidence="12">
    <location>
        <begin position="277"/>
        <end position="500"/>
    </location>
</feature>
<dbReference type="EMBL" id="LKEA01000015">
    <property type="protein sequence ID" value="ROW03707.1"/>
    <property type="molecule type" value="Genomic_DNA"/>
</dbReference>
<keyword evidence="3" id="KW-0808">Transferase</keyword>
<dbReference type="Pfam" id="PF26200">
    <property type="entry name" value="Rcat_RNF216"/>
    <property type="match status" value="1"/>
</dbReference>
<dbReference type="Gene3D" id="1.20.120.1750">
    <property type="match status" value="1"/>
</dbReference>
<dbReference type="EC" id="2.3.2.31" evidence="2"/>
<dbReference type="InterPro" id="IPR001841">
    <property type="entry name" value="Znf_RING"/>
</dbReference>
<evidence type="ECO:0000313" key="13">
    <source>
        <dbReference type="EMBL" id="ROW03707.1"/>
    </source>
</evidence>
<comment type="caution">
    <text evidence="13">The sequence shown here is derived from an EMBL/GenBank/DDBJ whole genome shotgun (WGS) entry which is preliminary data.</text>
</comment>
<protein>
    <recommendedName>
        <fullName evidence="2">RBR-type E3 ubiquitin transferase</fullName>
        <ecNumber evidence="2">2.3.2.31</ecNumber>
    </recommendedName>
</protein>
<dbReference type="InterPro" id="IPR002867">
    <property type="entry name" value="IBR_dom"/>
</dbReference>
<dbReference type="PROSITE" id="PS51873">
    <property type="entry name" value="TRIAD"/>
    <property type="match status" value="1"/>
</dbReference>
<organism evidence="13 14">
    <name type="scientific">Cytospora schulzeri</name>
    <dbReference type="NCBI Taxonomy" id="448051"/>
    <lineage>
        <taxon>Eukaryota</taxon>
        <taxon>Fungi</taxon>
        <taxon>Dikarya</taxon>
        <taxon>Ascomycota</taxon>
        <taxon>Pezizomycotina</taxon>
        <taxon>Sordariomycetes</taxon>
        <taxon>Sordariomycetidae</taxon>
        <taxon>Diaporthales</taxon>
        <taxon>Cytosporaceae</taxon>
        <taxon>Cytospora</taxon>
    </lineage>
</organism>
<feature type="region of interest" description="Disordered" evidence="10">
    <location>
        <begin position="88"/>
        <end position="107"/>
    </location>
</feature>
<dbReference type="STRING" id="356882.A0A423WK57"/>
<dbReference type="InterPro" id="IPR031127">
    <property type="entry name" value="E3_UB_ligase_RBR"/>
</dbReference>
<evidence type="ECO:0000256" key="9">
    <source>
        <dbReference type="PROSITE-ProRule" id="PRU00175"/>
    </source>
</evidence>
<evidence type="ECO:0000256" key="2">
    <source>
        <dbReference type="ARBA" id="ARBA00012251"/>
    </source>
</evidence>
<feature type="compositionally biased region" description="Basic and acidic residues" evidence="10">
    <location>
        <begin position="206"/>
        <end position="216"/>
    </location>
</feature>
<dbReference type="GO" id="GO:0061630">
    <property type="term" value="F:ubiquitin protein ligase activity"/>
    <property type="evidence" value="ECO:0007669"/>
    <property type="project" value="UniProtKB-EC"/>
</dbReference>
<evidence type="ECO:0000256" key="5">
    <source>
        <dbReference type="ARBA" id="ARBA00022737"/>
    </source>
</evidence>
<feature type="region of interest" description="Disordered" evidence="10">
    <location>
        <begin position="550"/>
        <end position="589"/>
    </location>
</feature>
<dbReference type="InterPro" id="IPR044066">
    <property type="entry name" value="TRIAD_supradom"/>
</dbReference>
<proteinExistence type="predicted"/>
<evidence type="ECO:0000256" key="1">
    <source>
        <dbReference type="ARBA" id="ARBA00001798"/>
    </source>
</evidence>
<evidence type="ECO:0000256" key="10">
    <source>
        <dbReference type="SAM" id="MobiDB-lite"/>
    </source>
</evidence>
<dbReference type="SUPFAM" id="SSF57850">
    <property type="entry name" value="RING/U-box"/>
    <property type="match status" value="3"/>
</dbReference>
<keyword evidence="4" id="KW-0479">Metal-binding</keyword>
<dbReference type="CDD" id="cd20335">
    <property type="entry name" value="BRcat_RBR"/>
    <property type="match status" value="1"/>
</dbReference>
<evidence type="ECO:0000256" key="3">
    <source>
        <dbReference type="ARBA" id="ARBA00022679"/>
    </source>
</evidence>
<keyword evidence="6 9" id="KW-0863">Zinc-finger</keyword>
<evidence type="ECO:0000256" key="4">
    <source>
        <dbReference type="ARBA" id="ARBA00022723"/>
    </source>
</evidence>
<dbReference type="GO" id="GO:0016567">
    <property type="term" value="P:protein ubiquitination"/>
    <property type="evidence" value="ECO:0007669"/>
    <property type="project" value="InterPro"/>
</dbReference>
<keyword evidence="14" id="KW-1185">Reference proteome</keyword>
<dbReference type="GO" id="GO:0008270">
    <property type="term" value="F:zinc ion binding"/>
    <property type="evidence" value="ECO:0007669"/>
    <property type="project" value="UniProtKB-KW"/>
</dbReference>
<dbReference type="PANTHER" id="PTHR11685">
    <property type="entry name" value="RBR FAMILY RING FINGER AND IBR DOMAIN-CONTAINING"/>
    <property type="match status" value="1"/>
</dbReference>
<keyword evidence="7" id="KW-0833">Ubl conjugation pathway</keyword>
<dbReference type="Proteomes" id="UP000283895">
    <property type="component" value="Unassembled WGS sequence"/>
</dbReference>
<dbReference type="SMART" id="SM00647">
    <property type="entry name" value="IBR"/>
    <property type="match status" value="2"/>
</dbReference>
<evidence type="ECO:0000256" key="6">
    <source>
        <dbReference type="ARBA" id="ARBA00022771"/>
    </source>
</evidence>
<dbReference type="Gene3D" id="3.30.40.10">
    <property type="entry name" value="Zinc/RING finger domain, C3HC4 (zinc finger)"/>
    <property type="match status" value="1"/>
</dbReference>
<dbReference type="Pfam" id="PF01485">
    <property type="entry name" value="IBR"/>
    <property type="match status" value="1"/>
</dbReference>
<accession>A0A423WK57</accession>
<keyword evidence="5" id="KW-0677">Repeat</keyword>
<dbReference type="OrthoDB" id="1431934at2759"/>
<evidence type="ECO:0000313" key="14">
    <source>
        <dbReference type="Proteomes" id="UP000283895"/>
    </source>
</evidence>
<feature type="compositionally biased region" description="Basic and acidic residues" evidence="10">
    <location>
        <begin position="550"/>
        <end position="560"/>
    </location>
</feature>
<dbReference type="PROSITE" id="PS50089">
    <property type="entry name" value="ZF_RING_2"/>
    <property type="match status" value="1"/>
</dbReference>
<reference evidence="13 14" key="1">
    <citation type="submission" date="2015-09" db="EMBL/GenBank/DDBJ databases">
        <title>Host preference determinants of Valsa canker pathogens revealed by comparative genomics.</title>
        <authorList>
            <person name="Yin Z."/>
            <person name="Huang L."/>
        </authorList>
    </citation>
    <scope>NUCLEOTIDE SEQUENCE [LARGE SCALE GENOMIC DNA]</scope>
    <source>
        <strain evidence="13 14">03-1</strain>
    </source>
</reference>
<gene>
    <name evidence="13" type="ORF">VMCG_05382</name>
</gene>
<feature type="domain" description="RING-type" evidence="11">
    <location>
        <begin position="281"/>
        <end position="335"/>
    </location>
</feature>
<name>A0A423WK57_9PEZI</name>
<feature type="region of interest" description="Disordered" evidence="10">
    <location>
        <begin position="186"/>
        <end position="225"/>
    </location>
</feature>
<evidence type="ECO:0000256" key="7">
    <source>
        <dbReference type="ARBA" id="ARBA00022786"/>
    </source>
</evidence>
<dbReference type="AlphaFoldDB" id="A0A423WK57"/>
<feature type="region of interest" description="Disordered" evidence="10">
    <location>
        <begin position="129"/>
        <end position="150"/>
    </location>
</feature>
<sequence length="589" mass="66233">MSTNDGKKLLVFGLGFAQQDNRMMQQVLRHYDRLPRNPGSRASLFLELNNLAKELMTDEAAQDQIHQITQWMKNGGDFPLGIAPDPLNAHAIDRDQDDNSSEVFTNDENYDDTFLTDYRLHRRGIEQYGQGRTINDPPEAVTAGEGHEDDVDDVTNQSGNVEMRDVNDDNQWGTMAERNYYFYGRGRTLNDPPEPANMNEFDDTSEGEHDQHHANEDVPMNDPVNDTDFENGNEGVIEGGLEQDEVQLQVAASELSGAANGPSHGSSMNPDEANDAEMLECPICLEDYPPSGFPKRRTITAFCDHPDKACLQCLDSSITVMIERGALHLLACPICPQKLSHKDMKEYANKKVYERYIYLKQQSEIPGHWISCTNTECGGSQPHESEDPKMICNHCTSATCAKHKRPWHEGQTCGEFDMDDAQIERLEEEEATAKLLAKESTSICPKCGQGVTKTDGCDHMRCQCGQEWCYICSCAWENILRIGETAHATFCIYHPNKVNLTKAQQDASRRRIMGLVHGGEISAELAKARDELRQRRRVEIRAKALEAAEARMKGAMEQKRSTTPQPEHKKKKVKLVAPWEEGGRTKKAL</sequence>